<name>A0A1I4AM73_9LACT</name>
<dbReference type="AlphaFoldDB" id="A0A1I4AM73"/>
<gene>
    <name evidence="2" type="ORF">SAMN04488569_10512</name>
</gene>
<accession>A0A1I4AM73</accession>
<keyword evidence="3" id="KW-1185">Reference proteome</keyword>
<dbReference type="GO" id="GO:0071111">
    <property type="term" value="F:cyclic-guanylate-specific phosphodiesterase activity"/>
    <property type="evidence" value="ECO:0007669"/>
    <property type="project" value="InterPro"/>
</dbReference>
<protein>
    <submittedName>
        <fullName evidence="2">EAL domain, c-di-GMP-specific phosphodiesterase class I (Or its enzymatically inactive variant)</fullName>
    </submittedName>
</protein>
<evidence type="ECO:0000313" key="3">
    <source>
        <dbReference type="Proteomes" id="UP000199589"/>
    </source>
</evidence>
<proteinExistence type="predicted"/>
<dbReference type="InterPro" id="IPR050706">
    <property type="entry name" value="Cyclic-di-GMP_PDE-like"/>
</dbReference>
<evidence type="ECO:0000313" key="2">
    <source>
        <dbReference type="EMBL" id="SFK57027.1"/>
    </source>
</evidence>
<dbReference type="PANTHER" id="PTHR33121">
    <property type="entry name" value="CYCLIC DI-GMP PHOSPHODIESTERASE PDEF"/>
    <property type="match status" value="1"/>
</dbReference>
<sequence length="334" mass="38629">MICKNCSSFGQRITFKLTESLLSIISNHFTRFGHEFTVTDLYLETNESGAIDLFNFLNEMDLTNDIYFKINQLEWNSMDQFDSYIEAAWIDSILNEQHLNMHFQPIITGDGNIFGYELLARFHDDAGETIYPNVIFPAAKIRGRTFALDRICRIHAVKQIERIESHQKAFINFIPTAIYSPEHCLRTTTLIANRLNIDPKRIVFEVVETEKIEDLNHLKTILHYYQDNGFQYALDDVGSGYNTLDVLEELKPPYMKLDMEYAQGISTNTEKQDVALAFLKKAKNLNSIALAEGIETIEDFNWLKKQGYKLFQGYLFGKPRPEPLEKNSLDIPLL</sequence>
<dbReference type="EMBL" id="FOSJ01000051">
    <property type="protein sequence ID" value="SFK57027.1"/>
    <property type="molecule type" value="Genomic_DNA"/>
</dbReference>
<dbReference type="RefSeq" id="WP_091898376.1">
    <property type="nucleotide sequence ID" value="NZ_FOSJ01000051.1"/>
</dbReference>
<dbReference type="Gene3D" id="3.20.20.450">
    <property type="entry name" value="EAL domain"/>
    <property type="match status" value="1"/>
</dbReference>
<dbReference type="InterPro" id="IPR035919">
    <property type="entry name" value="EAL_sf"/>
</dbReference>
<dbReference type="CDD" id="cd01948">
    <property type="entry name" value="EAL"/>
    <property type="match status" value="1"/>
</dbReference>
<dbReference type="Pfam" id="PF00563">
    <property type="entry name" value="EAL"/>
    <property type="match status" value="1"/>
</dbReference>
<dbReference type="PANTHER" id="PTHR33121:SF70">
    <property type="entry name" value="SIGNALING PROTEIN YKOW"/>
    <property type="match status" value="1"/>
</dbReference>
<evidence type="ECO:0000259" key="1">
    <source>
        <dbReference type="PROSITE" id="PS50883"/>
    </source>
</evidence>
<dbReference type="InterPro" id="IPR001633">
    <property type="entry name" value="EAL_dom"/>
</dbReference>
<reference evidence="3" key="1">
    <citation type="submission" date="2016-10" db="EMBL/GenBank/DDBJ databases">
        <authorList>
            <person name="Varghese N."/>
            <person name="Submissions S."/>
        </authorList>
    </citation>
    <scope>NUCLEOTIDE SEQUENCE [LARGE SCALE GENOMIC DNA]</scope>
    <source>
        <strain evidence="3">DSM 16108</strain>
    </source>
</reference>
<dbReference type="SUPFAM" id="SSF141868">
    <property type="entry name" value="EAL domain-like"/>
    <property type="match status" value="1"/>
</dbReference>
<dbReference type="OrthoDB" id="8731447at2"/>
<organism evidence="2 3">
    <name type="scientific">Marinilactibacillus piezotolerans</name>
    <dbReference type="NCBI Taxonomy" id="258723"/>
    <lineage>
        <taxon>Bacteria</taxon>
        <taxon>Bacillati</taxon>
        <taxon>Bacillota</taxon>
        <taxon>Bacilli</taxon>
        <taxon>Lactobacillales</taxon>
        <taxon>Carnobacteriaceae</taxon>
        <taxon>Marinilactibacillus</taxon>
    </lineage>
</organism>
<dbReference type="Proteomes" id="UP000199589">
    <property type="component" value="Unassembled WGS sequence"/>
</dbReference>
<feature type="domain" description="EAL" evidence="1">
    <location>
        <begin position="82"/>
        <end position="333"/>
    </location>
</feature>
<dbReference type="SMART" id="SM00052">
    <property type="entry name" value="EAL"/>
    <property type="match status" value="1"/>
</dbReference>
<dbReference type="PROSITE" id="PS50883">
    <property type="entry name" value="EAL"/>
    <property type="match status" value="1"/>
</dbReference>